<dbReference type="eggNOG" id="ENOG5033G4K">
    <property type="taxonomic scope" value="Bacteria"/>
</dbReference>
<dbReference type="KEGG" id="clt:CM240_1554"/>
<dbReference type="STRING" id="1216932.CM240_1554"/>
<dbReference type="AlphaFoldDB" id="W6S329"/>
<evidence type="ECO:0000313" key="2">
    <source>
        <dbReference type="Proteomes" id="UP000019426"/>
    </source>
</evidence>
<evidence type="ECO:0000313" key="1">
    <source>
        <dbReference type="EMBL" id="CDM68712.1"/>
    </source>
</evidence>
<dbReference type="RefSeq" id="WP_044038005.1">
    <property type="nucleotide sequence ID" value="NZ_HG917868.1"/>
</dbReference>
<keyword evidence="2" id="KW-1185">Reference proteome</keyword>
<gene>
    <name evidence="1" type="ORF">CM240_1554</name>
</gene>
<dbReference type="PATRIC" id="fig|1216932.3.peg.1546"/>
<dbReference type="Pfam" id="PF06949">
    <property type="entry name" value="DUF1292"/>
    <property type="match status" value="1"/>
</dbReference>
<dbReference type="EMBL" id="HG917868">
    <property type="protein sequence ID" value="CDM68712.1"/>
    <property type="molecule type" value="Genomic_DNA"/>
</dbReference>
<reference evidence="1 2" key="1">
    <citation type="submission" date="2013-11" db="EMBL/GenBank/DDBJ databases">
        <title>Complete genome sequence of Clostridum sp. M2/40.</title>
        <authorList>
            <person name="Wibberg D."/>
            <person name="Puehler A."/>
            <person name="Schlueter A."/>
        </authorList>
    </citation>
    <scope>NUCLEOTIDE SEQUENCE [LARGE SCALE GENOMIC DNA]</scope>
    <source>
        <strain evidence="2">M2/40</strain>
    </source>
</reference>
<accession>W6S329</accession>
<protein>
    <recommendedName>
        <fullName evidence="3">DUF1292 domain-containing protein</fullName>
    </recommendedName>
</protein>
<sequence length="125" mass="13806">MDENNLLNNGCGCGEHHHHEEEGCCGGSCGGHEEEHSCGCGCGGHEEEALFLPLQDEEGNEILCEIVEGFEFEDKEYALAQNPNDGSVYLFRIVEDEEGLAYEVPEEKEFNEAVAYFESLKASDL</sequence>
<proteinExistence type="predicted"/>
<dbReference type="HOGENOM" id="CLU_146610_6_0_9"/>
<dbReference type="OrthoDB" id="1957780at2"/>
<name>W6S329_9CLOT</name>
<dbReference type="Proteomes" id="UP000019426">
    <property type="component" value="Chromosome M2/40_rep1"/>
</dbReference>
<dbReference type="InterPro" id="IPR009711">
    <property type="entry name" value="UPF0473"/>
</dbReference>
<evidence type="ECO:0008006" key="3">
    <source>
        <dbReference type="Google" id="ProtNLM"/>
    </source>
</evidence>
<organism evidence="1 2">
    <name type="scientific">Clostridium bornimense</name>
    <dbReference type="NCBI Taxonomy" id="1216932"/>
    <lineage>
        <taxon>Bacteria</taxon>
        <taxon>Bacillati</taxon>
        <taxon>Bacillota</taxon>
        <taxon>Clostridia</taxon>
        <taxon>Eubacteriales</taxon>
        <taxon>Clostridiaceae</taxon>
        <taxon>Clostridium</taxon>
    </lineage>
</organism>